<gene>
    <name evidence="1" type="ORF">SAMN05444921_12176</name>
</gene>
<sequence length="57" mass="6472">MREYLTCPSPRCRYTVTASEQAVEQMTDHITTAHELPEISASFHASTLRAERDYQAA</sequence>
<dbReference type="EMBL" id="FNHI01000021">
    <property type="protein sequence ID" value="SDN18839.1"/>
    <property type="molecule type" value="Genomic_DNA"/>
</dbReference>
<dbReference type="Proteomes" id="UP000199063">
    <property type="component" value="Unassembled WGS sequence"/>
</dbReference>
<dbReference type="RefSeq" id="WP_167746100.1">
    <property type="nucleotide sequence ID" value="NZ_FNHI01000021.1"/>
</dbReference>
<proteinExistence type="predicted"/>
<reference evidence="2" key="1">
    <citation type="submission" date="2016-10" db="EMBL/GenBank/DDBJ databases">
        <authorList>
            <person name="Varghese N."/>
            <person name="Submissions S."/>
        </authorList>
    </citation>
    <scope>NUCLEOTIDE SEQUENCE [LARGE SCALE GENOMIC DNA]</scope>
    <source>
        <strain evidence="2">CGMCC 4.7042</strain>
    </source>
</reference>
<evidence type="ECO:0000313" key="2">
    <source>
        <dbReference type="Proteomes" id="UP000199063"/>
    </source>
</evidence>
<organism evidence="1 2">
    <name type="scientific">Streptomyces wuyuanensis</name>
    <dbReference type="NCBI Taxonomy" id="1196353"/>
    <lineage>
        <taxon>Bacteria</taxon>
        <taxon>Bacillati</taxon>
        <taxon>Actinomycetota</taxon>
        <taxon>Actinomycetes</taxon>
        <taxon>Kitasatosporales</taxon>
        <taxon>Streptomycetaceae</taxon>
        <taxon>Streptomyces</taxon>
    </lineage>
</organism>
<dbReference type="AlphaFoldDB" id="A0A1G9ZBY2"/>
<dbReference type="GeneID" id="96657142"/>
<name>A0A1G9ZBY2_9ACTN</name>
<evidence type="ECO:0008006" key="3">
    <source>
        <dbReference type="Google" id="ProtNLM"/>
    </source>
</evidence>
<keyword evidence="2" id="KW-1185">Reference proteome</keyword>
<evidence type="ECO:0000313" key="1">
    <source>
        <dbReference type="EMBL" id="SDN18839.1"/>
    </source>
</evidence>
<dbReference type="STRING" id="1196353.SAMN05444921_12176"/>
<accession>A0A1G9ZBY2</accession>
<protein>
    <recommendedName>
        <fullName evidence="3">DUF1059 domain-containing protein</fullName>
    </recommendedName>
</protein>